<dbReference type="RefSeq" id="WP_221279330.1">
    <property type="nucleotide sequence ID" value="NZ_AP024814.1"/>
</dbReference>
<organism evidence="1 2">
    <name type="scientific">Helicobacter gastrocanis</name>
    <dbReference type="NCBI Taxonomy" id="2849641"/>
    <lineage>
        <taxon>Bacteria</taxon>
        <taxon>Pseudomonadati</taxon>
        <taxon>Campylobacterota</taxon>
        <taxon>Epsilonproteobacteria</taxon>
        <taxon>Campylobacterales</taxon>
        <taxon>Helicobacteraceae</taxon>
        <taxon>Helicobacter</taxon>
    </lineage>
</organism>
<evidence type="ECO:0000313" key="2">
    <source>
        <dbReference type="Proteomes" id="UP000826775"/>
    </source>
</evidence>
<proteinExistence type="predicted"/>
<reference evidence="1 2" key="1">
    <citation type="submission" date="2021-07" db="EMBL/GenBank/DDBJ databases">
        <title>Novel Helicobacter sp. Isolated from a dog.</title>
        <authorList>
            <person name="Rimbara E."/>
            <person name="Suzuki M."/>
        </authorList>
    </citation>
    <scope>NUCLEOTIDE SEQUENCE [LARGE SCALE GENOMIC DNA]</scope>
    <source>
        <strain evidence="2">NHP19-003</strain>
    </source>
</reference>
<gene>
    <name evidence="1" type="ORF">NHP190003_13550</name>
</gene>
<evidence type="ECO:0000313" key="1">
    <source>
        <dbReference type="EMBL" id="BCZ18073.1"/>
    </source>
</evidence>
<protein>
    <submittedName>
        <fullName evidence="1">Uncharacterized protein</fullName>
    </submittedName>
</protein>
<dbReference type="Proteomes" id="UP000826775">
    <property type="component" value="Chromosome"/>
</dbReference>
<dbReference type="EMBL" id="AP024814">
    <property type="protein sequence ID" value="BCZ18073.1"/>
    <property type="molecule type" value="Genomic_DNA"/>
</dbReference>
<sequence length="111" mass="12496">MSTPCLSAQIVSAVLEKYFGSLEVFLNLHYKFLSHTQSANQYFAHLVLLRACAQTSLSGDHARLYKISAQRCACFENKIGFKEAKKIQELAHYGIAQRIYEEKKNGKHGSA</sequence>
<name>A0ABM7SBQ6_9HELI</name>
<keyword evidence="2" id="KW-1185">Reference proteome</keyword>
<accession>A0ABM7SBQ6</accession>